<dbReference type="Gene3D" id="3.30.960.10">
    <property type="entry name" value="eRF1 domain 1"/>
    <property type="match status" value="1"/>
</dbReference>
<evidence type="ECO:0000256" key="1">
    <source>
        <dbReference type="ARBA" id="ARBA00004496"/>
    </source>
</evidence>
<comment type="similarity">
    <text evidence="2">Belongs to the eukaryotic release factor 1 family.</text>
</comment>
<dbReference type="EMBL" id="JARAOO010000004">
    <property type="protein sequence ID" value="KAJ7970603.1"/>
    <property type="molecule type" value="Genomic_DNA"/>
</dbReference>
<dbReference type="GO" id="GO:0003747">
    <property type="term" value="F:translation release factor activity"/>
    <property type="evidence" value="ECO:0007669"/>
    <property type="project" value="InterPro"/>
</dbReference>
<evidence type="ECO:0000256" key="2">
    <source>
        <dbReference type="ARBA" id="ARBA00005326"/>
    </source>
</evidence>
<dbReference type="InterPro" id="IPR024049">
    <property type="entry name" value="eRF1_1_sf"/>
</dbReference>
<dbReference type="FunFam" id="3.30.960.10:FF:000003">
    <property type="entry name" value="Peptide chain release factor subunit 1"/>
    <property type="match status" value="1"/>
</dbReference>
<dbReference type="FunFam" id="3.30.1330.30:FF:000006">
    <property type="entry name" value="Peptide chain release factor subunit 1"/>
    <property type="match status" value="1"/>
</dbReference>
<evidence type="ECO:0000256" key="3">
    <source>
        <dbReference type="ARBA" id="ARBA00011520"/>
    </source>
</evidence>
<dbReference type="PANTHER" id="PTHR10113">
    <property type="entry name" value="PEPTIDE CHAIN RELEASE FACTOR SUBUNIT 1"/>
    <property type="match status" value="1"/>
</dbReference>
<sequence>MDQSGSDADRNIELWKLKKSIKELEAAKGNGTSMISLIIPPNNQISQVTKMLGEEYGTASNIKSRVNRQSVLSAIKSAQHRLKLYKKVPPNGLIIYTGMILTEDGKERKFTLDLEPFKPINKSLYVCDKRFHTEPLSELLECDEKFAFIIMDGKGTLFGKLSGNTRTVLHKYSVSLPNKHGRGGQSAQRFGRLRQEACHNYLKKTAEKATELFIDPATHLPNVLKLVDISYGGESGFLQAIELSADVISNVKFLQEKGLIEKFFKEISHDTGKYVFGAEDTISLLETGAIKTLIVWENLGINRYLLRNNITGKIIIKHLNEEQESDKTNFHDLATSSDLEILEKISLLEWFSEQYKKFGCSLEIVSESSQEGSQFCRGFGGIGGILHYQVDLSLLQESSDDVEAE</sequence>
<dbReference type="KEGG" id="qsa:O6P43_008762"/>
<proteinExistence type="inferred from homology"/>
<evidence type="ECO:0000313" key="10">
    <source>
        <dbReference type="Proteomes" id="UP001163823"/>
    </source>
</evidence>
<evidence type="ECO:0000256" key="5">
    <source>
        <dbReference type="ARBA" id="ARBA00022604"/>
    </source>
</evidence>
<dbReference type="Gene3D" id="3.30.420.60">
    <property type="entry name" value="eRF1 domain 2"/>
    <property type="match status" value="2"/>
</dbReference>
<dbReference type="InterPro" id="IPR005141">
    <property type="entry name" value="eRF1_2"/>
</dbReference>
<name>A0AAD7PWN4_QUISA</name>
<dbReference type="SUPFAM" id="SSF53137">
    <property type="entry name" value="Translational machinery components"/>
    <property type="match status" value="1"/>
</dbReference>
<dbReference type="InterPro" id="IPR029064">
    <property type="entry name" value="Ribosomal_eL30-like_sf"/>
</dbReference>
<dbReference type="AlphaFoldDB" id="A0AAD7PWN4"/>
<comment type="function">
    <text evidence="7">Directs the termination of nascent peptide synthesis (translation) in response to the termination codons UAA, UAG and UGA. Modulates plant growth and development.</text>
</comment>
<keyword evidence="4" id="KW-0963">Cytoplasm</keyword>
<dbReference type="InterPro" id="IPR042226">
    <property type="entry name" value="eFR1_2_sf"/>
</dbReference>
<feature type="domain" description="eRF1/Pelota-like N-terminal" evidence="8">
    <location>
        <begin position="5"/>
        <end position="141"/>
    </location>
</feature>
<dbReference type="SUPFAM" id="SSF55481">
    <property type="entry name" value="N-terminal domain of eukaryotic peptide chain release factor subunit 1, ERF1"/>
    <property type="match status" value="1"/>
</dbReference>
<dbReference type="Gene3D" id="3.30.1330.30">
    <property type="match status" value="1"/>
</dbReference>
<dbReference type="GO" id="GO:0005737">
    <property type="term" value="C:cytoplasm"/>
    <property type="evidence" value="ECO:0007669"/>
    <property type="project" value="UniProtKB-SubCell"/>
</dbReference>
<gene>
    <name evidence="9" type="ORF">O6P43_008762</name>
</gene>
<keyword evidence="6" id="KW-0648">Protein biosynthesis</keyword>
<keyword evidence="10" id="KW-1185">Reference proteome</keyword>
<accession>A0AAD7PWN4</accession>
<evidence type="ECO:0000259" key="8">
    <source>
        <dbReference type="SMART" id="SM01194"/>
    </source>
</evidence>
<comment type="subunit">
    <text evidence="3">Heterodimer of two subunits, one of which binds GTP.</text>
</comment>
<dbReference type="Pfam" id="PF03465">
    <property type="entry name" value="eRF1_3"/>
    <property type="match status" value="1"/>
</dbReference>
<evidence type="ECO:0000256" key="7">
    <source>
        <dbReference type="ARBA" id="ARBA00045523"/>
    </source>
</evidence>
<dbReference type="InterPro" id="IPR005142">
    <property type="entry name" value="eRF1_3"/>
</dbReference>
<evidence type="ECO:0000256" key="6">
    <source>
        <dbReference type="ARBA" id="ARBA00022917"/>
    </source>
</evidence>
<dbReference type="Proteomes" id="UP001163823">
    <property type="component" value="Chromosome 4"/>
</dbReference>
<dbReference type="SUPFAM" id="SSF55315">
    <property type="entry name" value="L30e-like"/>
    <property type="match status" value="1"/>
</dbReference>
<keyword evidence="5" id="KW-0341">Growth regulation</keyword>
<dbReference type="Pfam" id="PF03464">
    <property type="entry name" value="eRF1_2"/>
    <property type="match status" value="1"/>
</dbReference>
<evidence type="ECO:0000256" key="4">
    <source>
        <dbReference type="ARBA" id="ARBA00022490"/>
    </source>
</evidence>
<evidence type="ECO:0000313" key="9">
    <source>
        <dbReference type="EMBL" id="KAJ7970603.1"/>
    </source>
</evidence>
<dbReference type="Pfam" id="PF03463">
    <property type="entry name" value="eRF1_1"/>
    <property type="match status" value="1"/>
</dbReference>
<comment type="subcellular location">
    <subcellularLocation>
        <location evidence="1">Cytoplasm</location>
    </subcellularLocation>
</comment>
<comment type="caution">
    <text evidence="9">The sequence shown here is derived from an EMBL/GenBank/DDBJ whole genome shotgun (WGS) entry which is preliminary data.</text>
</comment>
<reference evidence="9" key="1">
    <citation type="journal article" date="2023" name="Science">
        <title>Elucidation of the pathway for biosynthesis of saponin adjuvants from the soapbark tree.</title>
        <authorList>
            <person name="Reed J."/>
            <person name="Orme A."/>
            <person name="El-Demerdash A."/>
            <person name="Owen C."/>
            <person name="Martin L.B.B."/>
            <person name="Misra R.C."/>
            <person name="Kikuchi S."/>
            <person name="Rejzek M."/>
            <person name="Martin A.C."/>
            <person name="Harkess A."/>
            <person name="Leebens-Mack J."/>
            <person name="Louveau T."/>
            <person name="Stephenson M.J."/>
            <person name="Osbourn A."/>
        </authorList>
    </citation>
    <scope>NUCLEOTIDE SEQUENCE</scope>
    <source>
        <strain evidence="9">S10</strain>
    </source>
</reference>
<protein>
    <submittedName>
        <fullName evidence="9">Eukaryotic peptide chain release factor subunit 1-3</fullName>
    </submittedName>
</protein>
<dbReference type="SMART" id="SM01194">
    <property type="entry name" value="eRF1_1"/>
    <property type="match status" value="1"/>
</dbReference>
<dbReference type="InterPro" id="IPR004403">
    <property type="entry name" value="Peptide_chain-rel_eRF1/aRF1"/>
</dbReference>
<dbReference type="InterPro" id="IPR005140">
    <property type="entry name" value="eRF1_Pelota-like_N"/>
</dbReference>
<dbReference type="NCBIfam" id="TIGR03676">
    <property type="entry name" value="aRF1_eRF1"/>
    <property type="match status" value="1"/>
</dbReference>
<organism evidence="9 10">
    <name type="scientific">Quillaja saponaria</name>
    <name type="common">Soap bark tree</name>
    <dbReference type="NCBI Taxonomy" id="32244"/>
    <lineage>
        <taxon>Eukaryota</taxon>
        <taxon>Viridiplantae</taxon>
        <taxon>Streptophyta</taxon>
        <taxon>Embryophyta</taxon>
        <taxon>Tracheophyta</taxon>
        <taxon>Spermatophyta</taxon>
        <taxon>Magnoliopsida</taxon>
        <taxon>eudicotyledons</taxon>
        <taxon>Gunneridae</taxon>
        <taxon>Pentapetalae</taxon>
        <taxon>rosids</taxon>
        <taxon>fabids</taxon>
        <taxon>Fabales</taxon>
        <taxon>Quillajaceae</taxon>
        <taxon>Quillaja</taxon>
    </lineage>
</organism>